<dbReference type="Pfam" id="PF08318">
    <property type="entry name" value="COG4_m"/>
    <property type="match status" value="1"/>
</dbReference>
<dbReference type="AlphaFoldDB" id="A0A4P6XTV4"/>
<keyword evidence="7" id="KW-0472">Membrane</keyword>
<sequence length="840" mass="93868">MEKPKVRPLVSLLFPEISCSALQHRSHELHEKFRGASSAADLALLVADIDAETASTDVQMRHLVEAATRKHTQQLSAVELLRAKLSGAITNSNELTKVFAAANDLGHLLTSKIRALDLEIENVNKTLAFVTDTQALKNNIGQIQYAIEKARWLEAAHCIHTINHELMSDLVTGKFALAVVPSSNIPELPKTAIDAWVTQLTETFLALFADAAKRRSVTEISEIFRLFPLIDQPEVGLKCYAKFICLIITDTSRTLIKSATQKEKKPGIYASATASLFESVLTMLSQHTPLITKHYAHLYPQAIVFVVSKIQREIDSQIGTIADTFYDLSRVEKTLSEIALHKFNALKKRLAGAESQPGEVLDTDLTSIVEIGDLINEFAAILHHWSLYCRFVTVKYFQAPETSKKEGLKLPDLLAASNFEKKIRAKYLPAFETLYTFYVRRSLEKAISIEELPLLEPFLAALKLPVPPEHAPISSIIEDITLVFNSTLRNVLDSAQPAAVRVFATDTFKTIRNDLVSGILQKALTDNQPRYNNTLSLIEENAAASTSVTPLITRSGTPAPESMGGFFKGASSAFGNVVGTGSAIVSAANPVATGNSPKLMAFIVYLNTVAAGQEFFEQIVQNFTIRNPQYLKLNYPFGHDEEIVLHLINTEMYDTFVSTTLQVIKQSLLMLLNQSIKNKLSTIVSDCFPDAGEENYMVHSLVTLNDPATMSRFKQDWDLLIRPYRQTLHTTLFEKLLRLIVVNAANMIEKRLVAVLKKFRINELGALKLDKDLSFIINEVCEDDYELREKFVRVTQLVLLVGMDNEEYEMSSYHGGEEDESGINWVLTPLERKQIRRLRL</sequence>
<evidence type="ECO:0000256" key="3">
    <source>
        <dbReference type="ARBA" id="ARBA00020975"/>
    </source>
</evidence>
<gene>
    <name evidence="10" type="primary">MPUL0G00300</name>
    <name evidence="10" type="ORF">METSCH_G00300</name>
</gene>
<evidence type="ECO:0000256" key="8">
    <source>
        <dbReference type="ARBA" id="ARBA00031340"/>
    </source>
</evidence>
<protein>
    <recommendedName>
        <fullName evidence="3">Conserved oligomeric Golgi complex subunit 4</fullName>
    </recommendedName>
    <alternativeName>
        <fullName evidence="8">Component of oligomeric Golgi complex 4</fullName>
    </alternativeName>
</protein>
<dbReference type="InterPro" id="IPR013167">
    <property type="entry name" value="COG4_M"/>
</dbReference>
<dbReference type="GO" id="GO:0000139">
    <property type="term" value="C:Golgi membrane"/>
    <property type="evidence" value="ECO:0007669"/>
    <property type="project" value="UniProtKB-SubCell"/>
</dbReference>
<reference evidence="11" key="1">
    <citation type="submission" date="2019-03" db="EMBL/GenBank/DDBJ databases">
        <title>Snf2 controls pulcherriminic acid biosynthesis and connects pigmentation and antifungal activity of the yeast Metschnikowia pulcherrima.</title>
        <authorList>
            <person name="Gore-Lloyd D."/>
            <person name="Sumann I."/>
            <person name="Brachmann A.O."/>
            <person name="Schneeberger K."/>
            <person name="Ortiz-Merino R.A."/>
            <person name="Moreno-Beltran M."/>
            <person name="Schlaefli M."/>
            <person name="Kirner P."/>
            <person name="Santos Kron A."/>
            <person name="Wolfe K.H."/>
            <person name="Piel J."/>
            <person name="Ahrens C.H."/>
            <person name="Henk D."/>
            <person name="Freimoser F.M."/>
        </authorList>
    </citation>
    <scope>NUCLEOTIDE SEQUENCE [LARGE SCALE GENOMIC DNA]</scope>
    <source>
        <strain evidence="11">APC 1.2</strain>
    </source>
</reference>
<comment type="similarity">
    <text evidence="2">Belongs to the COG4 family.</text>
</comment>
<dbReference type="Gene3D" id="1.20.58.1970">
    <property type="match status" value="1"/>
</dbReference>
<evidence type="ECO:0000256" key="4">
    <source>
        <dbReference type="ARBA" id="ARBA00022448"/>
    </source>
</evidence>
<dbReference type="InterPro" id="IPR048682">
    <property type="entry name" value="COG4"/>
</dbReference>
<dbReference type="EMBL" id="CP034462">
    <property type="protein sequence ID" value="QBM90990.1"/>
    <property type="molecule type" value="Genomic_DNA"/>
</dbReference>
<dbReference type="GO" id="GO:0015031">
    <property type="term" value="P:protein transport"/>
    <property type="evidence" value="ECO:0007669"/>
    <property type="project" value="UniProtKB-KW"/>
</dbReference>
<evidence type="ECO:0000256" key="1">
    <source>
        <dbReference type="ARBA" id="ARBA00004395"/>
    </source>
</evidence>
<name>A0A4P6XTV4_9ASCO</name>
<dbReference type="PANTHER" id="PTHR24016:SF0">
    <property type="entry name" value="CONSERVED OLIGOMERIC GOLGI COMPLEX SUBUNIT 4"/>
    <property type="match status" value="1"/>
</dbReference>
<keyword evidence="6" id="KW-0333">Golgi apparatus</keyword>
<dbReference type="Pfam" id="PF20663">
    <property type="entry name" value="COG4_N"/>
    <property type="match status" value="1"/>
</dbReference>
<evidence type="ECO:0000259" key="9">
    <source>
        <dbReference type="SMART" id="SM00762"/>
    </source>
</evidence>
<dbReference type="STRING" id="2163413.A0A4P6XTV4"/>
<evidence type="ECO:0000313" key="11">
    <source>
        <dbReference type="Proteomes" id="UP000292447"/>
    </source>
</evidence>
<evidence type="ECO:0000313" key="10">
    <source>
        <dbReference type="EMBL" id="QBM90990.1"/>
    </source>
</evidence>
<organism evidence="10 11">
    <name type="scientific">Metschnikowia aff. pulcherrima</name>
    <dbReference type="NCBI Taxonomy" id="2163413"/>
    <lineage>
        <taxon>Eukaryota</taxon>
        <taxon>Fungi</taxon>
        <taxon>Dikarya</taxon>
        <taxon>Ascomycota</taxon>
        <taxon>Saccharomycotina</taxon>
        <taxon>Pichiomycetes</taxon>
        <taxon>Metschnikowiaceae</taxon>
        <taxon>Metschnikowia</taxon>
    </lineage>
</organism>
<dbReference type="InterPro" id="IPR048684">
    <property type="entry name" value="COG4_C"/>
</dbReference>
<accession>A0A4P6XTV4</accession>
<evidence type="ECO:0000256" key="5">
    <source>
        <dbReference type="ARBA" id="ARBA00022927"/>
    </source>
</evidence>
<dbReference type="Proteomes" id="UP000292447">
    <property type="component" value="Chromosome VII"/>
</dbReference>
<dbReference type="InterPro" id="IPR048680">
    <property type="entry name" value="COG4_N"/>
</dbReference>
<dbReference type="SMART" id="SM00762">
    <property type="entry name" value="Cog4"/>
    <property type="match status" value="1"/>
</dbReference>
<feature type="domain" description="COG4 transport protein middle alpha-helical bundle" evidence="9">
    <location>
        <begin position="193"/>
        <end position="525"/>
    </location>
</feature>
<keyword evidence="11" id="KW-1185">Reference proteome</keyword>
<keyword evidence="4" id="KW-0813">Transport</keyword>
<dbReference type="PANTHER" id="PTHR24016">
    <property type="entry name" value="CONSERVED OLIGOMERIC GOLGI COMPLEX SUBUNIT 4"/>
    <property type="match status" value="1"/>
</dbReference>
<proteinExistence type="inferred from homology"/>
<evidence type="ECO:0000256" key="6">
    <source>
        <dbReference type="ARBA" id="ARBA00023034"/>
    </source>
</evidence>
<comment type="subcellular location">
    <subcellularLocation>
        <location evidence="1">Golgi apparatus membrane</location>
        <topology evidence="1">Peripheral membrane protein</topology>
    </subcellularLocation>
</comment>
<dbReference type="Pfam" id="PF20662">
    <property type="entry name" value="COG4_C"/>
    <property type="match status" value="1"/>
</dbReference>
<evidence type="ECO:0000256" key="7">
    <source>
        <dbReference type="ARBA" id="ARBA00023136"/>
    </source>
</evidence>
<keyword evidence="5" id="KW-0653">Protein transport</keyword>
<evidence type="ECO:0000256" key="2">
    <source>
        <dbReference type="ARBA" id="ARBA00009215"/>
    </source>
</evidence>